<dbReference type="PROSITE" id="PS50088">
    <property type="entry name" value="ANK_REPEAT"/>
    <property type="match status" value="1"/>
</dbReference>
<dbReference type="PANTHER" id="PTHR46224:SF64">
    <property type="entry name" value="IQ MOTIF AND ANKYRIN REPEAT DOMAIN-CONTAINING PROTEIN 1"/>
    <property type="match status" value="1"/>
</dbReference>
<comment type="caution">
    <text evidence="2">The sequence shown here is derived from an EMBL/GenBank/DDBJ whole genome shotgun (WGS) entry which is preliminary data.</text>
</comment>
<dbReference type="PANTHER" id="PTHR46224">
    <property type="entry name" value="ANKYRIN REPEAT FAMILY PROTEIN"/>
    <property type="match status" value="1"/>
</dbReference>
<evidence type="ECO:0000256" key="1">
    <source>
        <dbReference type="PROSITE-ProRule" id="PRU00023"/>
    </source>
</evidence>
<keyword evidence="3" id="KW-1185">Reference proteome</keyword>
<dbReference type="EMBL" id="CAUJNA010003751">
    <property type="protein sequence ID" value="CAJ1409099.1"/>
    <property type="molecule type" value="Genomic_DNA"/>
</dbReference>
<reference evidence="2" key="1">
    <citation type="submission" date="2023-08" db="EMBL/GenBank/DDBJ databases">
        <authorList>
            <person name="Chen Y."/>
            <person name="Shah S."/>
            <person name="Dougan E. K."/>
            <person name="Thang M."/>
            <person name="Chan C."/>
        </authorList>
    </citation>
    <scope>NUCLEOTIDE SEQUENCE</scope>
</reference>
<dbReference type="Proteomes" id="UP001178507">
    <property type="component" value="Unassembled WGS sequence"/>
</dbReference>
<dbReference type="InterPro" id="IPR002110">
    <property type="entry name" value="Ankyrin_rpt"/>
</dbReference>
<sequence>MVARSSSGAACMWVLKSSDFLRLVNMPSHEELRRMGLLVQWQTGFFCIFVSHQWLGLNHPDPRGEQLPVLQEALRNLLAGSKLSVDAVSELFGHMISIKAEDLRLQESYVWMDWFSIPQDKLQPAQFSAVDDGHEPLGSSEDESAPSMQHTTSQQCYISKIPVFVELCNMFVVLVPHVRHTDTGATCNYGSWLSRAWCRLELWCKMLAQNASIPVVVVTAPDQLEFAVPSHWIDRPPHEGEFTFEADRDRISFIMKKLLKRKLQSLEDSDNLNTLRYFVARYNTLLGKPCPQRTLSSFLADFRFESLKCAKTVHGMSPMACAVLSGDAALISVLCDAGCDVDRPIETLHDLAVNTTGTPLVLAVSQGWRHEPVLTALLEHGADANAVNDWSYPVLGYCKTARSVELLVQHQADVNKQTAPAFIPPLSLACFNCAAPEVIAMLLKHGAHANPVRRGTAGIYPLANLAVYASVNPKSLTVADLLLDAKADVNMQYDSSHGIFRVLELVSRIRVMFGSTSPMAHLMAEWTTTPLGYASFFGNDEMVDFLLKARADPEIPNARGRTPIQLARSQRVLSVFSQEPR</sequence>
<evidence type="ECO:0000313" key="3">
    <source>
        <dbReference type="Proteomes" id="UP001178507"/>
    </source>
</evidence>
<dbReference type="SUPFAM" id="SSF48403">
    <property type="entry name" value="Ankyrin repeat"/>
    <property type="match status" value="1"/>
</dbReference>
<keyword evidence="1" id="KW-0040">ANK repeat</keyword>
<protein>
    <submittedName>
        <fullName evidence="2">Uncharacterized protein</fullName>
    </submittedName>
</protein>
<gene>
    <name evidence="2" type="ORF">EVOR1521_LOCUS30278</name>
</gene>
<dbReference type="Gene3D" id="1.25.40.20">
    <property type="entry name" value="Ankyrin repeat-containing domain"/>
    <property type="match status" value="2"/>
</dbReference>
<name>A0AA36NJ68_9DINO</name>
<dbReference type="SMART" id="SM00248">
    <property type="entry name" value="ANK"/>
    <property type="match status" value="5"/>
</dbReference>
<accession>A0AA36NJ68</accession>
<dbReference type="PROSITE" id="PS50297">
    <property type="entry name" value="ANK_REP_REGION"/>
    <property type="match status" value="1"/>
</dbReference>
<feature type="repeat" description="ANK" evidence="1">
    <location>
        <begin position="355"/>
        <end position="389"/>
    </location>
</feature>
<dbReference type="Pfam" id="PF00023">
    <property type="entry name" value="Ank"/>
    <property type="match status" value="2"/>
</dbReference>
<proteinExistence type="predicted"/>
<evidence type="ECO:0000313" key="2">
    <source>
        <dbReference type="EMBL" id="CAJ1409099.1"/>
    </source>
</evidence>
<dbReference type="InterPro" id="IPR036770">
    <property type="entry name" value="Ankyrin_rpt-contain_sf"/>
</dbReference>
<dbReference type="InterPro" id="IPR051616">
    <property type="entry name" value="Cul2-RING_E3_ligase_SR"/>
</dbReference>
<organism evidence="2 3">
    <name type="scientific">Effrenium voratum</name>
    <dbReference type="NCBI Taxonomy" id="2562239"/>
    <lineage>
        <taxon>Eukaryota</taxon>
        <taxon>Sar</taxon>
        <taxon>Alveolata</taxon>
        <taxon>Dinophyceae</taxon>
        <taxon>Suessiales</taxon>
        <taxon>Symbiodiniaceae</taxon>
        <taxon>Effrenium</taxon>
    </lineage>
</organism>
<dbReference type="AlphaFoldDB" id="A0AA36NJ68"/>